<name>A0ABY5VF36_9FIRM</name>
<dbReference type="PANTHER" id="PTHR30615:SF8">
    <property type="entry name" value="UPF0047 PROTEIN C4A8.02C"/>
    <property type="match status" value="1"/>
</dbReference>
<keyword evidence="3" id="KW-1185">Reference proteome</keyword>
<dbReference type="PANTHER" id="PTHR30615">
    <property type="entry name" value="UNCHARACTERIZED PROTEIN YJBQ-RELATED"/>
    <property type="match status" value="1"/>
</dbReference>
<dbReference type="Pfam" id="PF01894">
    <property type="entry name" value="YjbQ"/>
    <property type="match status" value="1"/>
</dbReference>
<dbReference type="InterPro" id="IPR035917">
    <property type="entry name" value="YjbQ-like_sf"/>
</dbReference>
<dbReference type="SUPFAM" id="SSF111038">
    <property type="entry name" value="YjbQ-like"/>
    <property type="match status" value="1"/>
</dbReference>
<dbReference type="PIRSF" id="PIRSF004681">
    <property type="entry name" value="UCP004681"/>
    <property type="match status" value="1"/>
</dbReference>
<dbReference type="Proteomes" id="UP001060164">
    <property type="component" value="Chromosome"/>
</dbReference>
<dbReference type="EMBL" id="CP102290">
    <property type="protein sequence ID" value="UWP58917.1"/>
    <property type="molecule type" value="Genomic_DNA"/>
</dbReference>
<dbReference type="NCBIfam" id="TIGR00149">
    <property type="entry name" value="TIGR00149_YjbQ"/>
    <property type="match status" value="1"/>
</dbReference>
<reference evidence="2" key="1">
    <citation type="journal article" date="2022" name="Cell">
        <title>Design, construction, and in vivo augmentation of a complex gut microbiome.</title>
        <authorList>
            <person name="Cheng A.G."/>
            <person name="Ho P.Y."/>
            <person name="Aranda-Diaz A."/>
            <person name="Jain S."/>
            <person name="Yu F.B."/>
            <person name="Meng X."/>
            <person name="Wang M."/>
            <person name="Iakiviak M."/>
            <person name="Nagashima K."/>
            <person name="Zhao A."/>
            <person name="Murugkar P."/>
            <person name="Patil A."/>
            <person name="Atabakhsh K."/>
            <person name="Weakley A."/>
            <person name="Yan J."/>
            <person name="Brumbaugh A.R."/>
            <person name="Higginbottom S."/>
            <person name="Dimas A."/>
            <person name="Shiver A.L."/>
            <person name="Deutschbauer A."/>
            <person name="Neff N."/>
            <person name="Sonnenburg J.L."/>
            <person name="Huang K.C."/>
            <person name="Fischbach M.A."/>
        </authorList>
    </citation>
    <scope>NUCLEOTIDE SEQUENCE</scope>
    <source>
        <strain evidence="2">DSM 19829</strain>
    </source>
</reference>
<proteinExistence type="inferred from homology"/>
<organism evidence="2 3">
    <name type="scientific">Ruminococcus gauvreauii</name>
    <dbReference type="NCBI Taxonomy" id="438033"/>
    <lineage>
        <taxon>Bacteria</taxon>
        <taxon>Bacillati</taxon>
        <taxon>Bacillota</taxon>
        <taxon>Clostridia</taxon>
        <taxon>Eubacteriales</taxon>
        <taxon>Oscillospiraceae</taxon>
        <taxon>Ruminococcus</taxon>
    </lineage>
</organism>
<dbReference type="RefSeq" id="WP_028527333.1">
    <property type="nucleotide sequence ID" value="NZ_CABLBR010000001.1"/>
</dbReference>
<dbReference type="InterPro" id="IPR001602">
    <property type="entry name" value="UPF0047_YjbQ-like"/>
</dbReference>
<evidence type="ECO:0000313" key="2">
    <source>
        <dbReference type="EMBL" id="UWP58917.1"/>
    </source>
</evidence>
<comment type="similarity">
    <text evidence="1">Belongs to the UPF0047 family.</text>
</comment>
<evidence type="ECO:0000256" key="1">
    <source>
        <dbReference type="ARBA" id="ARBA00005534"/>
    </source>
</evidence>
<gene>
    <name evidence="2" type="ORF">NQ502_16310</name>
</gene>
<dbReference type="PROSITE" id="PS01314">
    <property type="entry name" value="UPF0047"/>
    <property type="match status" value="1"/>
</dbReference>
<dbReference type="Gene3D" id="2.60.120.460">
    <property type="entry name" value="YjbQ-like"/>
    <property type="match status" value="1"/>
</dbReference>
<protein>
    <submittedName>
        <fullName evidence="2">Secondary thiamine-phosphate synthase enzyme YjbQ</fullName>
    </submittedName>
</protein>
<accession>A0ABY5VF36</accession>
<evidence type="ECO:0000313" key="3">
    <source>
        <dbReference type="Proteomes" id="UP001060164"/>
    </source>
</evidence>
<sequence>MNLFKHEINVASPQTMVKITKYVREDLKKSGVASGIAVIFCPHTTAGITINENADPDVQRDLLYGYEKVFPTQDGNYRHFEGNSHAHMKSSAMGASATVIVEEGKLILGTWQDIYFCEYDGPRYRKFYVKIVEG</sequence>